<dbReference type="Gene3D" id="1.10.238.10">
    <property type="entry name" value="EF-hand"/>
    <property type="match status" value="2"/>
</dbReference>
<dbReference type="EMBL" id="JBJQND010000004">
    <property type="protein sequence ID" value="KAL3881040.1"/>
    <property type="molecule type" value="Genomic_DNA"/>
</dbReference>
<dbReference type="PROSITE" id="PS50222">
    <property type="entry name" value="EF_HAND_2"/>
    <property type="match status" value="3"/>
</dbReference>
<dbReference type="PANTHER" id="PTHR23048">
    <property type="entry name" value="MYOSIN LIGHT CHAIN 1, 3"/>
    <property type="match status" value="1"/>
</dbReference>
<dbReference type="Proteomes" id="UP001634394">
    <property type="component" value="Unassembled WGS sequence"/>
</dbReference>
<sequence>MAELSEEERQRCNRIFNYLDRDQSGQLSGKEFMTAVRLLGINPTEEEVTRIMSKFDKDANTQLNLEEFEGMMVDFLMNRQHFASKLKEAFSVFAGADRKLNKKEFRNILQNMGKEKLTDEEVETLFAGMDVDNDGKIDIDEMMNMFLLDDFEP</sequence>
<dbReference type="InterPro" id="IPR002048">
    <property type="entry name" value="EF_hand_dom"/>
</dbReference>
<dbReference type="SMART" id="SM00054">
    <property type="entry name" value="EFh"/>
    <property type="match status" value="4"/>
</dbReference>
<feature type="domain" description="EF-hand" evidence="4">
    <location>
        <begin position="117"/>
        <end position="152"/>
    </location>
</feature>
<feature type="domain" description="EF-hand" evidence="4">
    <location>
        <begin position="43"/>
        <end position="78"/>
    </location>
</feature>
<dbReference type="SUPFAM" id="SSF47473">
    <property type="entry name" value="EF-hand"/>
    <property type="match status" value="1"/>
</dbReference>
<comment type="caution">
    <text evidence="5">The sequence shown here is derived from an EMBL/GenBank/DDBJ whole genome shotgun (WGS) entry which is preliminary data.</text>
</comment>
<accession>A0ABD3X5M7</accession>
<keyword evidence="2" id="KW-0106">Calcium</keyword>
<keyword evidence="1" id="KW-0677">Repeat</keyword>
<dbReference type="InterPro" id="IPR018247">
    <property type="entry name" value="EF_Hand_1_Ca_BS"/>
</dbReference>
<dbReference type="Pfam" id="PF13499">
    <property type="entry name" value="EF-hand_7"/>
    <property type="match status" value="2"/>
</dbReference>
<gene>
    <name evidence="5" type="ORF">ACJMK2_033240</name>
</gene>
<evidence type="ECO:0000256" key="3">
    <source>
        <dbReference type="ARBA" id="ARBA00023179"/>
    </source>
</evidence>
<protein>
    <recommendedName>
        <fullName evidence="4">EF-hand domain-containing protein</fullName>
    </recommendedName>
</protein>
<dbReference type="InterPro" id="IPR011992">
    <property type="entry name" value="EF-hand-dom_pair"/>
</dbReference>
<dbReference type="PROSITE" id="PS00018">
    <property type="entry name" value="EF_HAND_1"/>
    <property type="match status" value="2"/>
</dbReference>
<proteinExistence type="predicted"/>
<dbReference type="FunFam" id="1.10.238.10:FF:000001">
    <property type="entry name" value="Calmodulin 1"/>
    <property type="match status" value="1"/>
</dbReference>
<evidence type="ECO:0000313" key="5">
    <source>
        <dbReference type="EMBL" id="KAL3881040.1"/>
    </source>
</evidence>
<evidence type="ECO:0000313" key="6">
    <source>
        <dbReference type="Proteomes" id="UP001634394"/>
    </source>
</evidence>
<dbReference type="AlphaFoldDB" id="A0ABD3X5M7"/>
<evidence type="ECO:0000256" key="2">
    <source>
        <dbReference type="ARBA" id="ARBA00022837"/>
    </source>
</evidence>
<evidence type="ECO:0000259" key="4">
    <source>
        <dbReference type="PROSITE" id="PS50222"/>
    </source>
</evidence>
<feature type="domain" description="EF-hand" evidence="4">
    <location>
        <begin position="7"/>
        <end position="42"/>
    </location>
</feature>
<dbReference type="InterPro" id="IPR050230">
    <property type="entry name" value="CALM/Myosin/TropC-like"/>
</dbReference>
<name>A0ABD3X5M7_SINWO</name>
<organism evidence="5 6">
    <name type="scientific">Sinanodonta woodiana</name>
    <name type="common">Chinese pond mussel</name>
    <name type="synonym">Anodonta woodiana</name>
    <dbReference type="NCBI Taxonomy" id="1069815"/>
    <lineage>
        <taxon>Eukaryota</taxon>
        <taxon>Metazoa</taxon>
        <taxon>Spiralia</taxon>
        <taxon>Lophotrochozoa</taxon>
        <taxon>Mollusca</taxon>
        <taxon>Bivalvia</taxon>
        <taxon>Autobranchia</taxon>
        <taxon>Heteroconchia</taxon>
        <taxon>Palaeoheterodonta</taxon>
        <taxon>Unionida</taxon>
        <taxon>Unionoidea</taxon>
        <taxon>Unionidae</taxon>
        <taxon>Unioninae</taxon>
        <taxon>Sinanodonta</taxon>
    </lineage>
</organism>
<keyword evidence="6" id="KW-1185">Reference proteome</keyword>
<keyword evidence="3" id="KW-0514">Muscle protein</keyword>
<dbReference type="PANTHER" id="PTHR23048:SF0">
    <property type="entry name" value="CALMODULIN LIKE 3"/>
    <property type="match status" value="1"/>
</dbReference>
<evidence type="ECO:0000256" key="1">
    <source>
        <dbReference type="ARBA" id="ARBA00022737"/>
    </source>
</evidence>
<reference evidence="5 6" key="1">
    <citation type="submission" date="2024-11" db="EMBL/GenBank/DDBJ databases">
        <title>Chromosome-level genome assembly of the freshwater bivalve Anodonta woodiana.</title>
        <authorList>
            <person name="Chen X."/>
        </authorList>
    </citation>
    <scope>NUCLEOTIDE SEQUENCE [LARGE SCALE GENOMIC DNA]</scope>
    <source>
        <strain evidence="5">MN2024</strain>
        <tissue evidence="5">Gills</tissue>
    </source>
</reference>